<keyword evidence="2 3" id="KW-0378">Hydrolase</keyword>
<dbReference type="Proteomes" id="UP000030700">
    <property type="component" value="Unassembled WGS sequence"/>
</dbReference>
<dbReference type="PROSITE" id="PS51462">
    <property type="entry name" value="NUDIX"/>
    <property type="match status" value="1"/>
</dbReference>
<dbReference type="PROSITE" id="PS00893">
    <property type="entry name" value="NUDIX_BOX"/>
    <property type="match status" value="1"/>
</dbReference>
<dbReference type="HOGENOM" id="CLU_062658_8_0_0"/>
<sequence length="181" mass="20730">MEAWNILKSENVFEHRWYTLRQDWVQLPDGRQVDDYFVSVRPDVVLVLALTSDGYVPLVRQYKHGVQKVLLELPGGFIDHHELPEQAARRELLEETGYVAAEFHLLGQVHDNPTKDTNTDFLFIAMNAVKRQEQSLDPNEEIQVELVPFNQLSSLILDGSICVGNSISTIFLAQQRVFHAC</sequence>
<comment type="similarity">
    <text evidence="3">Belongs to the Nudix hydrolase family.</text>
</comment>
<evidence type="ECO:0000313" key="5">
    <source>
        <dbReference type="EMBL" id="GAK51532.1"/>
    </source>
</evidence>
<protein>
    <submittedName>
        <fullName evidence="5">NUDIX hydrolase</fullName>
    </submittedName>
</protein>
<proteinExistence type="inferred from homology"/>
<feature type="domain" description="Nudix hydrolase" evidence="4">
    <location>
        <begin position="39"/>
        <end position="169"/>
    </location>
</feature>
<dbReference type="GO" id="GO:0005829">
    <property type="term" value="C:cytosol"/>
    <property type="evidence" value="ECO:0007669"/>
    <property type="project" value="TreeGrafter"/>
</dbReference>
<dbReference type="PRINTS" id="PR00502">
    <property type="entry name" value="NUDIXFAMILY"/>
</dbReference>
<dbReference type="PANTHER" id="PTHR11839">
    <property type="entry name" value="UDP/ADP-SUGAR PYROPHOSPHATASE"/>
    <property type="match status" value="1"/>
</dbReference>
<dbReference type="GO" id="GO:0019693">
    <property type="term" value="P:ribose phosphate metabolic process"/>
    <property type="evidence" value="ECO:0007669"/>
    <property type="project" value="TreeGrafter"/>
</dbReference>
<evidence type="ECO:0000256" key="1">
    <source>
        <dbReference type="ARBA" id="ARBA00001946"/>
    </source>
</evidence>
<gene>
    <name evidence="5" type="ORF">U14_02777</name>
</gene>
<dbReference type="InterPro" id="IPR015797">
    <property type="entry name" value="NUDIX_hydrolase-like_dom_sf"/>
</dbReference>
<dbReference type="EMBL" id="DF820457">
    <property type="protein sequence ID" value="GAK51532.1"/>
    <property type="molecule type" value="Genomic_DNA"/>
</dbReference>
<dbReference type="GO" id="GO:0016462">
    <property type="term" value="F:pyrophosphatase activity"/>
    <property type="evidence" value="ECO:0007669"/>
    <property type="project" value="UniProtKB-ARBA"/>
</dbReference>
<dbReference type="STRING" id="1499966.U14_02777"/>
<reference evidence="5" key="1">
    <citation type="journal article" date="2015" name="PeerJ">
        <title>First genomic representation of candidate bacterial phylum KSB3 points to enhanced environmental sensing as a trigger of wastewater bulking.</title>
        <authorList>
            <person name="Sekiguchi Y."/>
            <person name="Ohashi A."/>
            <person name="Parks D.H."/>
            <person name="Yamauchi T."/>
            <person name="Tyson G.W."/>
            <person name="Hugenholtz P."/>
        </authorList>
    </citation>
    <scope>NUCLEOTIDE SEQUENCE [LARGE SCALE GENOMIC DNA]</scope>
</reference>
<dbReference type="Gene3D" id="3.90.79.10">
    <property type="entry name" value="Nucleoside Triphosphate Pyrophosphohydrolase"/>
    <property type="match status" value="1"/>
</dbReference>
<evidence type="ECO:0000256" key="2">
    <source>
        <dbReference type="ARBA" id="ARBA00022801"/>
    </source>
</evidence>
<evidence type="ECO:0000256" key="3">
    <source>
        <dbReference type="RuleBase" id="RU003476"/>
    </source>
</evidence>
<keyword evidence="6" id="KW-1185">Reference proteome</keyword>
<dbReference type="PANTHER" id="PTHR11839:SF18">
    <property type="entry name" value="NUDIX HYDROLASE DOMAIN-CONTAINING PROTEIN"/>
    <property type="match status" value="1"/>
</dbReference>
<dbReference type="CDD" id="cd03424">
    <property type="entry name" value="NUDIX_ADPRase_Nudt5_UGPPase_Nudt14"/>
    <property type="match status" value="1"/>
</dbReference>
<evidence type="ECO:0000259" key="4">
    <source>
        <dbReference type="PROSITE" id="PS51462"/>
    </source>
</evidence>
<evidence type="ECO:0000313" key="6">
    <source>
        <dbReference type="Proteomes" id="UP000030700"/>
    </source>
</evidence>
<dbReference type="Pfam" id="PF00293">
    <property type="entry name" value="NUDIX"/>
    <property type="match status" value="1"/>
</dbReference>
<organism evidence="5">
    <name type="scientific">Candidatus Moduliflexus flocculans</name>
    <dbReference type="NCBI Taxonomy" id="1499966"/>
    <lineage>
        <taxon>Bacteria</taxon>
        <taxon>Candidatus Moduliflexota</taxon>
        <taxon>Candidatus Moduliflexia</taxon>
        <taxon>Candidatus Moduliflexales</taxon>
        <taxon>Candidatus Moduliflexaceae</taxon>
    </lineage>
</organism>
<dbReference type="InterPro" id="IPR000086">
    <property type="entry name" value="NUDIX_hydrolase_dom"/>
</dbReference>
<dbReference type="InterPro" id="IPR020476">
    <property type="entry name" value="Nudix_hydrolase"/>
</dbReference>
<name>A0A081BMB6_9BACT</name>
<comment type="cofactor">
    <cofactor evidence="1">
        <name>Mg(2+)</name>
        <dbReference type="ChEBI" id="CHEBI:18420"/>
    </cofactor>
</comment>
<accession>A0A081BMB6</accession>
<dbReference type="InterPro" id="IPR020084">
    <property type="entry name" value="NUDIX_hydrolase_CS"/>
</dbReference>
<dbReference type="GO" id="GO:0006753">
    <property type="term" value="P:nucleoside phosphate metabolic process"/>
    <property type="evidence" value="ECO:0007669"/>
    <property type="project" value="TreeGrafter"/>
</dbReference>
<dbReference type="SUPFAM" id="SSF55811">
    <property type="entry name" value="Nudix"/>
    <property type="match status" value="1"/>
</dbReference>
<dbReference type="AlphaFoldDB" id="A0A081BMB6"/>